<dbReference type="EMBL" id="CAJNNV010001534">
    <property type="protein sequence ID" value="CAE8585261.1"/>
    <property type="molecule type" value="Genomic_DNA"/>
</dbReference>
<dbReference type="AlphaFoldDB" id="A0A813DBI9"/>
<dbReference type="Proteomes" id="UP000654075">
    <property type="component" value="Unassembled WGS sequence"/>
</dbReference>
<proteinExistence type="predicted"/>
<keyword evidence="2" id="KW-1185">Reference proteome</keyword>
<evidence type="ECO:0000313" key="2">
    <source>
        <dbReference type="Proteomes" id="UP000654075"/>
    </source>
</evidence>
<reference evidence="1" key="1">
    <citation type="submission" date="2021-02" db="EMBL/GenBank/DDBJ databases">
        <authorList>
            <person name="Dougan E. K."/>
            <person name="Rhodes N."/>
            <person name="Thang M."/>
            <person name="Chan C."/>
        </authorList>
    </citation>
    <scope>NUCLEOTIDE SEQUENCE</scope>
</reference>
<evidence type="ECO:0000313" key="1">
    <source>
        <dbReference type="EMBL" id="CAE8585261.1"/>
    </source>
</evidence>
<comment type="caution">
    <text evidence="1">The sequence shown here is derived from an EMBL/GenBank/DDBJ whole genome shotgun (WGS) entry which is preliminary data.</text>
</comment>
<gene>
    <name evidence="1" type="ORF">PGLA1383_LOCUS4171</name>
</gene>
<name>A0A813DBI9_POLGL</name>
<accession>A0A813DBI9</accession>
<organism evidence="1 2">
    <name type="scientific">Polarella glacialis</name>
    <name type="common">Dinoflagellate</name>
    <dbReference type="NCBI Taxonomy" id="89957"/>
    <lineage>
        <taxon>Eukaryota</taxon>
        <taxon>Sar</taxon>
        <taxon>Alveolata</taxon>
        <taxon>Dinophyceae</taxon>
        <taxon>Suessiales</taxon>
        <taxon>Suessiaceae</taxon>
        <taxon>Polarella</taxon>
    </lineage>
</organism>
<sequence length="274" mass="29447">MRCLEFLSGPFSKFASKMRLGSLSRLKRFAGFSPPRRVRSPRGCVVLVFAAALTLSLALLKATTFVPGGVADLGHPALLQHGQRYVFSKATQQLLPQLVSTEAALKAETLLTFSQRRPVASRRSQLCSLFIPALVAPLIGCKAALASEAKEVISRSDVRLSEILGDWDSYASAGGDSVRRALGTSSPSSPLYELTAAMKKVCSENMDLMDQVELIEEKRRQADFLAYSSIFCGTAAGGGTGGGGMPCDKRFLLDARDEVEALRSEVQKLLVDAA</sequence>
<protein>
    <submittedName>
        <fullName evidence="1">Uncharacterized protein</fullName>
    </submittedName>
</protein>